<accession>A0A7X1G701</accession>
<keyword evidence="6 8" id="KW-0482">Metalloprotease</keyword>
<feature type="domain" description="Peptidase M48" evidence="7">
    <location>
        <begin position="136"/>
        <end position="274"/>
    </location>
</feature>
<organism evidence="8 9">
    <name type="scientific">Pseudomonas baltica</name>
    <dbReference type="NCBI Taxonomy" id="2762576"/>
    <lineage>
        <taxon>Bacteria</taxon>
        <taxon>Pseudomonadati</taxon>
        <taxon>Pseudomonadota</taxon>
        <taxon>Gammaproteobacteria</taxon>
        <taxon>Pseudomonadales</taxon>
        <taxon>Pseudomonadaceae</taxon>
        <taxon>Pseudomonas</taxon>
    </lineage>
</organism>
<comment type="cofactor">
    <cofactor evidence="1">
        <name>Zn(2+)</name>
        <dbReference type="ChEBI" id="CHEBI:29105"/>
    </cofactor>
</comment>
<protein>
    <submittedName>
        <fullName evidence="8">M48 family metalloprotease</fullName>
    </submittedName>
</protein>
<keyword evidence="5" id="KW-0862">Zinc</keyword>
<comment type="caution">
    <text evidence="8">The sequence shown here is derived from an EMBL/GenBank/DDBJ whole genome shotgun (WGS) entry which is preliminary data.</text>
</comment>
<dbReference type="PANTHER" id="PTHR22726">
    <property type="entry name" value="METALLOENDOPEPTIDASE OMA1"/>
    <property type="match status" value="1"/>
</dbReference>
<evidence type="ECO:0000256" key="6">
    <source>
        <dbReference type="ARBA" id="ARBA00023049"/>
    </source>
</evidence>
<evidence type="ECO:0000313" key="8">
    <source>
        <dbReference type="EMBL" id="MBC2679685.1"/>
    </source>
</evidence>
<dbReference type="Pfam" id="PF01435">
    <property type="entry name" value="Peptidase_M48"/>
    <property type="match status" value="1"/>
</dbReference>
<evidence type="ECO:0000256" key="3">
    <source>
        <dbReference type="ARBA" id="ARBA00022723"/>
    </source>
</evidence>
<dbReference type="GO" id="GO:0016020">
    <property type="term" value="C:membrane"/>
    <property type="evidence" value="ECO:0007669"/>
    <property type="project" value="TreeGrafter"/>
</dbReference>
<dbReference type="Proteomes" id="UP000546173">
    <property type="component" value="Unassembled WGS sequence"/>
</dbReference>
<dbReference type="AlphaFoldDB" id="A0A7X1G701"/>
<dbReference type="PANTHER" id="PTHR22726:SF1">
    <property type="entry name" value="METALLOENDOPEPTIDASE OMA1, MITOCHONDRIAL"/>
    <property type="match status" value="1"/>
</dbReference>
<keyword evidence="4" id="KW-0378">Hydrolase</keyword>
<keyword evidence="3" id="KW-0479">Metal-binding</keyword>
<evidence type="ECO:0000256" key="2">
    <source>
        <dbReference type="ARBA" id="ARBA00022670"/>
    </source>
</evidence>
<evidence type="ECO:0000256" key="4">
    <source>
        <dbReference type="ARBA" id="ARBA00022801"/>
    </source>
</evidence>
<keyword evidence="9" id="KW-1185">Reference proteome</keyword>
<reference evidence="8 9" key="1">
    <citation type="submission" date="2020-08" db="EMBL/GenBank/DDBJ databases">
        <title>Pseudomonas sp. nov.</title>
        <authorList>
            <person name="Gieschler S."/>
            <person name="Fiedler G."/>
            <person name="Brinks E."/>
            <person name="Boehnlein C."/>
            <person name="Franz C.M.A.P."/>
            <person name="Kabisch J."/>
        </authorList>
    </citation>
    <scope>NUCLEOTIDE SEQUENCE [LARGE SCALE GENOMIC DNA]</scope>
    <source>
        <strain evidence="8 9">MBT-2</strain>
    </source>
</reference>
<dbReference type="RefSeq" id="WP_185794853.1">
    <property type="nucleotide sequence ID" value="NZ_JACMYH010000004.1"/>
</dbReference>
<dbReference type="GO" id="GO:0051603">
    <property type="term" value="P:proteolysis involved in protein catabolic process"/>
    <property type="evidence" value="ECO:0007669"/>
    <property type="project" value="TreeGrafter"/>
</dbReference>
<evidence type="ECO:0000256" key="5">
    <source>
        <dbReference type="ARBA" id="ARBA00022833"/>
    </source>
</evidence>
<dbReference type="CDD" id="cd07324">
    <property type="entry name" value="M48C_Oma1-like"/>
    <property type="match status" value="1"/>
</dbReference>
<keyword evidence="2 8" id="KW-0645">Protease</keyword>
<evidence type="ECO:0000256" key="1">
    <source>
        <dbReference type="ARBA" id="ARBA00001947"/>
    </source>
</evidence>
<proteinExistence type="predicted"/>
<dbReference type="GO" id="GO:0046872">
    <property type="term" value="F:metal ion binding"/>
    <property type="evidence" value="ECO:0007669"/>
    <property type="project" value="UniProtKB-KW"/>
</dbReference>
<dbReference type="GO" id="GO:0004222">
    <property type="term" value="F:metalloendopeptidase activity"/>
    <property type="evidence" value="ECO:0007669"/>
    <property type="project" value="InterPro"/>
</dbReference>
<dbReference type="InterPro" id="IPR051156">
    <property type="entry name" value="Mito/Outer_Membr_Metalloprot"/>
</dbReference>
<dbReference type="EMBL" id="JACMYH010000004">
    <property type="protein sequence ID" value="MBC2679685.1"/>
    <property type="molecule type" value="Genomic_DNA"/>
</dbReference>
<sequence length="530" mass="58216">MSAGTVRDRALHTSLCALACLLLGGCGTLKGADAAFMNLVGPSTQSQVKGRYLDTADVRQYYRLDPQRVSAQRLSYDGMAVPAGEIRQHNVVLIPPLQTYLQGIVGRLGKGWPGELPALQVKVIDSYGFGPSADPYGNLFVPLGMLDNVQSEDEIAAMLGHEMSHVLLHHHDRRAAFQQQNAVLSNVATSVVLATMIADTGVNRSSGSLKFISKDPQGMQKTVGNTVLYTALVNSFSENIWSTAWGRSQEDQADLLGADLMIKAGYAPRAASHSLQRLSDFQGKQKSLLGSFATQRKEAMQASLQNLQVDRLVKEVEVTLNQGLATGITAAGQYFQRSHMSPLDRDTELRQYLQRQYDGQRRAPVNADDWQRLRASGAVAPSLQAYKDAYAATVALEQKKLREAQLFSDRALTSAVRDQPGIRRAAFSVDMAQGKRREALSELQSIKDWSLASPELYDLMIAHHLRNDDPRAALALIAQAERTLGSEELFITEKLAANQRLKDDAQVKLLARKCAQYPTRKDGCKKLLPV</sequence>
<evidence type="ECO:0000259" key="7">
    <source>
        <dbReference type="Pfam" id="PF01435"/>
    </source>
</evidence>
<gene>
    <name evidence="8" type="ORF">H7993_14910</name>
</gene>
<name>A0A7X1G701_9PSED</name>
<dbReference type="InterPro" id="IPR001915">
    <property type="entry name" value="Peptidase_M48"/>
</dbReference>
<dbReference type="PROSITE" id="PS51257">
    <property type="entry name" value="PROKAR_LIPOPROTEIN"/>
    <property type="match status" value="1"/>
</dbReference>
<evidence type="ECO:0000313" key="9">
    <source>
        <dbReference type="Proteomes" id="UP000546173"/>
    </source>
</evidence>